<sequence>MYCRYSTEKAQLQLLLCGFAQASQVEGQLVTNGILTDVRRLRTSTKVTLSGIYSAFVQTDGSFVFTDVPPGSYLLEVNSIDYIFPKLRVDVKENSVDGAYSGLGVGWDKTGYSIPHPFVLRAKAEAEYFVERQGFNVMGMFKNPMFLMLGFSGIMMLVMPKMLKNLDPEAMQDVTQTQADAQDMINDMPTSLSQMFAKAQQQAQQHVQQRPARR</sequence>
<evidence type="ECO:0000313" key="10">
    <source>
        <dbReference type="EMBL" id="SAL97814.1"/>
    </source>
</evidence>
<keyword evidence="11" id="KW-1185">Reference proteome</keyword>
<dbReference type="OrthoDB" id="27095at2759"/>
<evidence type="ECO:0000256" key="1">
    <source>
        <dbReference type="ARBA" id="ARBA00004167"/>
    </source>
</evidence>
<dbReference type="Gene3D" id="2.60.40.1120">
    <property type="entry name" value="Carboxypeptidase-like, regulatory domain"/>
    <property type="match status" value="1"/>
</dbReference>
<protein>
    <recommendedName>
        <fullName evidence="9">ER membrane protein complex subunit 7 beta-sandwich domain-containing protein</fullName>
    </recommendedName>
</protein>
<name>A0A163J8X6_ABSGL</name>
<dbReference type="InterPro" id="IPR013784">
    <property type="entry name" value="Carb-bd-like_fold"/>
</dbReference>
<dbReference type="InterPro" id="IPR019008">
    <property type="entry name" value="Beta_sandwich_EMC7"/>
</dbReference>
<feature type="region of interest" description="Disordered" evidence="7">
    <location>
        <begin position="195"/>
        <end position="214"/>
    </location>
</feature>
<comment type="similarity">
    <text evidence="2">Belongs to the EMC7 family.</text>
</comment>
<dbReference type="PANTHER" id="PTHR13605:SF4">
    <property type="entry name" value="ER MEMBRANE PROTEIN COMPLEX SUBUNIT 7"/>
    <property type="match status" value="1"/>
</dbReference>
<comment type="subcellular location">
    <subcellularLocation>
        <location evidence="1">Membrane</location>
        <topology evidence="1">Single-pass membrane protein</topology>
    </subcellularLocation>
</comment>
<evidence type="ECO:0000313" key="11">
    <source>
        <dbReference type="Proteomes" id="UP000078561"/>
    </source>
</evidence>
<dbReference type="PANTHER" id="PTHR13605">
    <property type="entry name" value="ER MEMBRANE PROTEIN COMPLEX SUBUNIT 7"/>
    <property type="match status" value="1"/>
</dbReference>
<dbReference type="GO" id="GO:0030246">
    <property type="term" value="F:carbohydrate binding"/>
    <property type="evidence" value="ECO:0007669"/>
    <property type="project" value="InterPro"/>
</dbReference>
<reference evidence="10" key="1">
    <citation type="submission" date="2016-04" db="EMBL/GenBank/DDBJ databases">
        <authorList>
            <person name="Evans L.H."/>
            <person name="Alamgir A."/>
            <person name="Owens N."/>
            <person name="Weber N.D."/>
            <person name="Virtaneva K."/>
            <person name="Barbian K."/>
            <person name="Babar A."/>
            <person name="Rosenke K."/>
        </authorList>
    </citation>
    <scope>NUCLEOTIDE SEQUENCE [LARGE SCALE GENOMIC DNA]</scope>
    <source>
        <strain evidence="10">CBS 101.48</strain>
    </source>
</reference>
<evidence type="ECO:0000256" key="8">
    <source>
        <dbReference type="SAM" id="Phobius"/>
    </source>
</evidence>
<keyword evidence="3 8" id="KW-0812">Transmembrane</keyword>
<keyword evidence="5 8" id="KW-1133">Transmembrane helix</keyword>
<organism evidence="10">
    <name type="scientific">Absidia glauca</name>
    <name type="common">Pin mould</name>
    <dbReference type="NCBI Taxonomy" id="4829"/>
    <lineage>
        <taxon>Eukaryota</taxon>
        <taxon>Fungi</taxon>
        <taxon>Fungi incertae sedis</taxon>
        <taxon>Mucoromycota</taxon>
        <taxon>Mucoromycotina</taxon>
        <taxon>Mucoromycetes</taxon>
        <taxon>Mucorales</taxon>
        <taxon>Cunninghamellaceae</taxon>
        <taxon>Absidia</taxon>
    </lineage>
</organism>
<dbReference type="InParanoid" id="A0A163J8X6"/>
<evidence type="ECO:0000256" key="7">
    <source>
        <dbReference type="SAM" id="MobiDB-lite"/>
    </source>
</evidence>
<evidence type="ECO:0000256" key="2">
    <source>
        <dbReference type="ARBA" id="ARBA00008880"/>
    </source>
</evidence>
<dbReference type="SUPFAM" id="SSF49452">
    <property type="entry name" value="Starch-binding domain-like"/>
    <property type="match status" value="1"/>
</dbReference>
<evidence type="ECO:0000256" key="3">
    <source>
        <dbReference type="ARBA" id="ARBA00022692"/>
    </source>
</evidence>
<evidence type="ECO:0000256" key="4">
    <source>
        <dbReference type="ARBA" id="ARBA00022729"/>
    </source>
</evidence>
<dbReference type="AlphaFoldDB" id="A0A163J8X6"/>
<accession>A0A163J8X6</accession>
<dbReference type="Proteomes" id="UP000078561">
    <property type="component" value="Unassembled WGS sequence"/>
</dbReference>
<gene>
    <name evidence="10" type="primary">ABSGL_03330.1 scaffold 4426</name>
</gene>
<evidence type="ECO:0000256" key="5">
    <source>
        <dbReference type="ARBA" id="ARBA00022989"/>
    </source>
</evidence>
<dbReference type="STRING" id="4829.A0A163J8X6"/>
<evidence type="ECO:0000259" key="9">
    <source>
        <dbReference type="Pfam" id="PF09430"/>
    </source>
</evidence>
<keyword evidence="6 8" id="KW-0472">Membrane</keyword>
<dbReference type="InterPro" id="IPR039163">
    <property type="entry name" value="EMC7"/>
</dbReference>
<dbReference type="GO" id="GO:0072546">
    <property type="term" value="C:EMC complex"/>
    <property type="evidence" value="ECO:0007669"/>
    <property type="project" value="TreeGrafter"/>
</dbReference>
<evidence type="ECO:0000256" key="6">
    <source>
        <dbReference type="ARBA" id="ARBA00023136"/>
    </source>
</evidence>
<proteinExistence type="inferred from homology"/>
<dbReference type="EMBL" id="LT551959">
    <property type="protein sequence ID" value="SAL97814.1"/>
    <property type="molecule type" value="Genomic_DNA"/>
</dbReference>
<dbReference type="Pfam" id="PF09430">
    <property type="entry name" value="EMC7_beta-sandw"/>
    <property type="match status" value="1"/>
</dbReference>
<feature type="domain" description="ER membrane protein complex subunit 7 beta-sandwich" evidence="9">
    <location>
        <begin position="43"/>
        <end position="148"/>
    </location>
</feature>
<keyword evidence="4" id="KW-0732">Signal</keyword>
<dbReference type="FunCoup" id="A0A163J8X6">
    <property type="interactions" value="86"/>
</dbReference>
<feature type="transmembrane region" description="Helical" evidence="8">
    <location>
        <begin position="145"/>
        <end position="163"/>
    </location>
</feature>
<dbReference type="OMA" id="EMENMQM"/>